<dbReference type="AlphaFoldDB" id="A0A816WGV1"/>
<dbReference type="EMBL" id="HG994357">
    <property type="protein sequence ID" value="CAF2133526.1"/>
    <property type="molecule type" value="Genomic_DNA"/>
</dbReference>
<gene>
    <name evidence="1" type="ORF">DARMORV10_A03P65380.1</name>
</gene>
<dbReference type="Proteomes" id="UP001295469">
    <property type="component" value="Chromosome A03"/>
</dbReference>
<sequence>LTVILTRKPFTKFNGKLLSFLLTSKPVDVAQPSKCGDLISLFEAQYLGDWDICGTQLSKCGDLISLSACFLHRI</sequence>
<name>A0A816WGV1_BRANA</name>
<feature type="non-terminal residue" evidence="1">
    <location>
        <position position="1"/>
    </location>
</feature>
<proteinExistence type="predicted"/>
<protein>
    <submittedName>
        <fullName evidence="1">(rape) hypothetical protein</fullName>
    </submittedName>
</protein>
<accession>A0A816WGV1</accession>
<reference evidence="1" key="1">
    <citation type="submission" date="2021-01" db="EMBL/GenBank/DDBJ databases">
        <authorList>
            <consortium name="Genoscope - CEA"/>
            <person name="William W."/>
        </authorList>
    </citation>
    <scope>NUCLEOTIDE SEQUENCE</scope>
</reference>
<organism evidence="1">
    <name type="scientific">Brassica napus</name>
    <name type="common">Rape</name>
    <dbReference type="NCBI Taxonomy" id="3708"/>
    <lineage>
        <taxon>Eukaryota</taxon>
        <taxon>Viridiplantae</taxon>
        <taxon>Streptophyta</taxon>
        <taxon>Embryophyta</taxon>
        <taxon>Tracheophyta</taxon>
        <taxon>Spermatophyta</taxon>
        <taxon>Magnoliopsida</taxon>
        <taxon>eudicotyledons</taxon>
        <taxon>Gunneridae</taxon>
        <taxon>Pentapetalae</taxon>
        <taxon>rosids</taxon>
        <taxon>malvids</taxon>
        <taxon>Brassicales</taxon>
        <taxon>Brassicaceae</taxon>
        <taxon>Brassiceae</taxon>
        <taxon>Brassica</taxon>
    </lineage>
</organism>
<evidence type="ECO:0000313" key="1">
    <source>
        <dbReference type="EMBL" id="CAF2133526.1"/>
    </source>
</evidence>